<feature type="compositionally biased region" description="Basic and acidic residues" evidence="1">
    <location>
        <begin position="74"/>
        <end position="83"/>
    </location>
</feature>
<evidence type="ECO:0000313" key="3">
    <source>
        <dbReference type="EMBL" id="PKA52362.1"/>
    </source>
</evidence>
<evidence type="ECO:0000256" key="2">
    <source>
        <dbReference type="SAM" id="Phobius"/>
    </source>
</evidence>
<sequence length="198" mass="21132">MILLASIAGTAASPASSCPLWSSNSSPRPFGELGLVSWSDPRRSSHIAHARKGLASRTRRLEKRGQDSGEATSGEDKVGKEAYSRVSPTDFKGGDGGGELTYSTGPPPALPGAEPDFWEGPKWNALGFFVQYMWAFGLVFGVIACGIAVATYNEGATDFKETSVYKESIQSRELLEQPEAPSDDVFEANPTEVAPSLE</sequence>
<feature type="region of interest" description="Disordered" evidence="1">
    <location>
        <begin position="44"/>
        <end position="114"/>
    </location>
</feature>
<feature type="transmembrane region" description="Helical" evidence="2">
    <location>
        <begin position="132"/>
        <end position="152"/>
    </location>
</feature>
<feature type="region of interest" description="Disordered" evidence="1">
    <location>
        <begin position="170"/>
        <end position="198"/>
    </location>
</feature>
<feature type="compositionally biased region" description="Basic residues" evidence="1">
    <location>
        <begin position="44"/>
        <end position="62"/>
    </location>
</feature>
<dbReference type="OrthoDB" id="2013508at2759"/>
<evidence type="ECO:0000256" key="1">
    <source>
        <dbReference type="SAM" id="MobiDB-lite"/>
    </source>
</evidence>
<dbReference type="PANTHER" id="PTHR36004:SF1">
    <property type="entry name" value="AT-RICH INTERACTIVE DOMAIN PROTEIN"/>
    <property type="match status" value="1"/>
</dbReference>
<keyword evidence="2" id="KW-0812">Transmembrane</keyword>
<dbReference type="EMBL" id="KZ452008">
    <property type="protein sequence ID" value="PKA52362.1"/>
    <property type="molecule type" value="Genomic_DNA"/>
</dbReference>
<dbReference type="AlphaFoldDB" id="A0A2I0A9Y6"/>
<dbReference type="PANTHER" id="PTHR36004">
    <property type="entry name" value="AT-RICH INTERACTIVE DOMAIN PROTEIN"/>
    <property type="match status" value="1"/>
</dbReference>
<keyword evidence="2" id="KW-1133">Transmembrane helix</keyword>
<dbReference type="Proteomes" id="UP000236161">
    <property type="component" value="Unassembled WGS sequence"/>
</dbReference>
<keyword evidence="4" id="KW-1185">Reference proteome</keyword>
<name>A0A2I0A9Y6_9ASPA</name>
<gene>
    <name evidence="3" type="ORF">AXF42_Ash010259</name>
</gene>
<proteinExistence type="predicted"/>
<organism evidence="3 4">
    <name type="scientific">Apostasia shenzhenica</name>
    <dbReference type="NCBI Taxonomy" id="1088818"/>
    <lineage>
        <taxon>Eukaryota</taxon>
        <taxon>Viridiplantae</taxon>
        <taxon>Streptophyta</taxon>
        <taxon>Embryophyta</taxon>
        <taxon>Tracheophyta</taxon>
        <taxon>Spermatophyta</taxon>
        <taxon>Magnoliopsida</taxon>
        <taxon>Liliopsida</taxon>
        <taxon>Asparagales</taxon>
        <taxon>Orchidaceae</taxon>
        <taxon>Apostasioideae</taxon>
        <taxon>Apostasia</taxon>
    </lineage>
</organism>
<reference evidence="3 4" key="1">
    <citation type="journal article" date="2017" name="Nature">
        <title>The Apostasia genome and the evolution of orchids.</title>
        <authorList>
            <person name="Zhang G.Q."/>
            <person name="Liu K.W."/>
            <person name="Li Z."/>
            <person name="Lohaus R."/>
            <person name="Hsiao Y.Y."/>
            <person name="Niu S.C."/>
            <person name="Wang J.Y."/>
            <person name="Lin Y.C."/>
            <person name="Xu Q."/>
            <person name="Chen L.J."/>
            <person name="Yoshida K."/>
            <person name="Fujiwara S."/>
            <person name="Wang Z.W."/>
            <person name="Zhang Y.Q."/>
            <person name="Mitsuda N."/>
            <person name="Wang M."/>
            <person name="Liu G.H."/>
            <person name="Pecoraro L."/>
            <person name="Huang H.X."/>
            <person name="Xiao X.J."/>
            <person name="Lin M."/>
            <person name="Wu X.Y."/>
            <person name="Wu W.L."/>
            <person name="Chen Y.Y."/>
            <person name="Chang S.B."/>
            <person name="Sakamoto S."/>
            <person name="Ohme-Takagi M."/>
            <person name="Yagi M."/>
            <person name="Zeng S.J."/>
            <person name="Shen C.Y."/>
            <person name="Yeh C.M."/>
            <person name="Luo Y.B."/>
            <person name="Tsai W.C."/>
            <person name="Van de Peer Y."/>
            <person name="Liu Z.J."/>
        </authorList>
    </citation>
    <scope>NUCLEOTIDE SEQUENCE [LARGE SCALE GENOMIC DNA]</scope>
    <source>
        <strain evidence="4">cv. Shenzhen</strain>
        <tissue evidence="3">Stem</tissue>
    </source>
</reference>
<evidence type="ECO:0000313" key="4">
    <source>
        <dbReference type="Proteomes" id="UP000236161"/>
    </source>
</evidence>
<dbReference type="STRING" id="1088818.A0A2I0A9Y6"/>
<keyword evidence="2" id="KW-0472">Membrane</keyword>
<protein>
    <submittedName>
        <fullName evidence="3">Uncharacterized protein</fullName>
    </submittedName>
</protein>
<accession>A0A2I0A9Y6</accession>